<organism evidence="1 2">
    <name type="scientific">Coniophora puteana (strain RWD-64-598)</name>
    <name type="common">Brown rot fungus</name>
    <dbReference type="NCBI Taxonomy" id="741705"/>
    <lineage>
        <taxon>Eukaryota</taxon>
        <taxon>Fungi</taxon>
        <taxon>Dikarya</taxon>
        <taxon>Basidiomycota</taxon>
        <taxon>Agaricomycotina</taxon>
        <taxon>Agaricomycetes</taxon>
        <taxon>Agaricomycetidae</taxon>
        <taxon>Boletales</taxon>
        <taxon>Coniophorineae</taxon>
        <taxon>Coniophoraceae</taxon>
        <taxon>Coniophora</taxon>
    </lineage>
</organism>
<dbReference type="KEGG" id="cput:CONPUDRAFT_78143"/>
<accession>R7SDD2</accession>
<evidence type="ECO:0000313" key="1">
    <source>
        <dbReference type="EMBL" id="EIW74171.1"/>
    </source>
</evidence>
<proteinExistence type="predicted"/>
<dbReference type="RefSeq" id="XP_007775539.1">
    <property type="nucleotide sequence ID" value="XM_007777349.1"/>
</dbReference>
<sequence length="661" mass="73939">MDSAVCEAYEAELRETLNVSEPRLSERLSNVFAKMETFDLGDDYIFTAICTLSDMVAPGSTTVPNITCKARTPFHSACVNNGLVELVLNIILVPWGMLPSSTPRPFSCMTQWQAWGLLVKLVRFGDIQERSHVLDKLMEGDIISICLSQLKLTGLRLPDNAPPESFLTERISANTAGEILRSLYNLALQDPNETSDQLNDPETLWQFCQEEVTFDDPWNDTDESRSLMSSRIFGNVQCAGLDAARILLTMDPYPSQHRYLEVLKQQPHVIDLLLECILLEHPDGFPESSAPFLASENLCAFFRWPSYLVPGVSTPADKAYSTKDRKALVQSMQMLTSHVDWAERIVEAWMKSEPSTEDNERIQSNISAVISLYGDSKPPSRKEIFVRRVMGIGRCRISLLRLISIISYNADGAGVRNVDIYSLLPITYCACHKSNDPNKWLTEACDWPIWAPLKEKYEREFDPFYVAPETLQGPVAFARLLVVLAQRNALDSTQMLQKAPADLSTATSLAQIKHTTHPDIITRFFHVSFFRLDEALKRGRTLMKDLDRTGKPDSGLLFASAAELAAAMVTFDDCTGGAYTSEALSGARFMLALLLSFVTEVAMKRHRYRRAYFCSLAAVSAAESIPPDNNPPDGWAEDLVELKRQARAAKLAFEKSNDVSC</sequence>
<gene>
    <name evidence="1" type="ORF">CONPUDRAFT_78143</name>
</gene>
<name>R7SDD2_CONPW</name>
<dbReference type="EMBL" id="JH711593">
    <property type="protein sequence ID" value="EIW74171.1"/>
    <property type="molecule type" value="Genomic_DNA"/>
</dbReference>
<evidence type="ECO:0000313" key="2">
    <source>
        <dbReference type="Proteomes" id="UP000053558"/>
    </source>
</evidence>
<dbReference type="OrthoDB" id="2932645at2759"/>
<dbReference type="GeneID" id="19209714"/>
<keyword evidence="2" id="KW-1185">Reference proteome</keyword>
<reference evidence="2" key="1">
    <citation type="journal article" date="2012" name="Science">
        <title>The Paleozoic origin of enzymatic lignin decomposition reconstructed from 31 fungal genomes.</title>
        <authorList>
            <person name="Floudas D."/>
            <person name="Binder M."/>
            <person name="Riley R."/>
            <person name="Barry K."/>
            <person name="Blanchette R.A."/>
            <person name="Henrissat B."/>
            <person name="Martinez A.T."/>
            <person name="Otillar R."/>
            <person name="Spatafora J.W."/>
            <person name="Yadav J.S."/>
            <person name="Aerts A."/>
            <person name="Benoit I."/>
            <person name="Boyd A."/>
            <person name="Carlson A."/>
            <person name="Copeland A."/>
            <person name="Coutinho P.M."/>
            <person name="de Vries R.P."/>
            <person name="Ferreira P."/>
            <person name="Findley K."/>
            <person name="Foster B."/>
            <person name="Gaskell J."/>
            <person name="Glotzer D."/>
            <person name="Gorecki P."/>
            <person name="Heitman J."/>
            <person name="Hesse C."/>
            <person name="Hori C."/>
            <person name="Igarashi K."/>
            <person name="Jurgens J.A."/>
            <person name="Kallen N."/>
            <person name="Kersten P."/>
            <person name="Kohler A."/>
            <person name="Kuees U."/>
            <person name="Kumar T.K.A."/>
            <person name="Kuo A."/>
            <person name="LaButti K."/>
            <person name="Larrondo L.F."/>
            <person name="Lindquist E."/>
            <person name="Ling A."/>
            <person name="Lombard V."/>
            <person name="Lucas S."/>
            <person name="Lundell T."/>
            <person name="Martin R."/>
            <person name="McLaughlin D.J."/>
            <person name="Morgenstern I."/>
            <person name="Morin E."/>
            <person name="Murat C."/>
            <person name="Nagy L.G."/>
            <person name="Nolan M."/>
            <person name="Ohm R.A."/>
            <person name="Patyshakuliyeva A."/>
            <person name="Rokas A."/>
            <person name="Ruiz-Duenas F.J."/>
            <person name="Sabat G."/>
            <person name="Salamov A."/>
            <person name="Samejima M."/>
            <person name="Schmutz J."/>
            <person name="Slot J.C."/>
            <person name="St John F."/>
            <person name="Stenlid J."/>
            <person name="Sun H."/>
            <person name="Sun S."/>
            <person name="Syed K."/>
            <person name="Tsang A."/>
            <person name="Wiebenga A."/>
            <person name="Young D."/>
            <person name="Pisabarro A."/>
            <person name="Eastwood D.C."/>
            <person name="Martin F."/>
            <person name="Cullen D."/>
            <person name="Grigoriev I.V."/>
            <person name="Hibbett D.S."/>
        </authorList>
    </citation>
    <scope>NUCLEOTIDE SEQUENCE [LARGE SCALE GENOMIC DNA]</scope>
    <source>
        <strain evidence="2">RWD-64-598 SS2</strain>
    </source>
</reference>
<dbReference type="Proteomes" id="UP000053558">
    <property type="component" value="Unassembled WGS sequence"/>
</dbReference>
<protein>
    <submittedName>
        <fullName evidence="1">Uncharacterized protein</fullName>
    </submittedName>
</protein>
<dbReference type="AlphaFoldDB" id="R7SDD2"/>